<keyword evidence="14 20" id="KW-0472">Membrane</keyword>
<keyword evidence="4" id="KW-0597">Phosphoprotein</keyword>
<dbReference type="InterPro" id="IPR001245">
    <property type="entry name" value="Ser-Thr/Tyr_kinase_cat_dom"/>
</dbReference>
<dbReference type="AlphaFoldDB" id="A0AAF0QM38"/>
<evidence type="ECO:0000256" key="2">
    <source>
        <dbReference type="ARBA" id="ARBA00012513"/>
    </source>
</evidence>
<comment type="catalytic activity">
    <reaction evidence="17">
        <text>L-seryl-[protein] + ATP = O-phospho-L-seryl-[protein] + ADP + H(+)</text>
        <dbReference type="Rhea" id="RHEA:17989"/>
        <dbReference type="Rhea" id="RHEA-COMP:9863"/>
        <dbReference type="Rhea" id="RHEA-COMP:11604"/>
        <dbReference type="ChEBI" id="CHEBI:15378"/>
        <dbReference type="ChEBI" id="CHEBI:29999"/>
        <dbReference type="ChEBI" id="CHEBI:30616"/>
        <dbReference type="ChEBI" id="CHEBI:83421"/>
        <dbReference type="ChEBI" id="CHEBI:456216"/>
        <dbReference type="EC" id="2.7.11.1"/>
    </reaction>
</comment>
<evidence type="ECO:0000256" key="7">
    <source>
        <dbReference type="ARBA" id="ARBA00022692"/>
    </source>
</evidence>
<dbReference type="SMART" id="SM00220">
    <property type="entry name" value="S_TKc"/>
    <property type="match status" value="1"/>
</dbReference>
<evidence type="ECO:0000259" key="21">
    <source>
        <dbReference type="PROSITE" id="PS50011"/>
    </source>
</evidence>
<dbReference type="PROSITE" id="PS51450">
    <property type="entry name" value="LRR"/>
    <property type="match status" value="1"/>
</dbReference>
<keyword evidence="3" id="KW-0723">Serine/threonine-protein kinase</keyword>
<keyword evidence="5" id="KW-0433">Leucine-rich repeat</keyword>
<evidence type="ECO:0000256" key="18">
    <source>
        <dbReference type="PROSITE-ProRule" id="PRU10141"/>
    </source>
</evidence>
<evidence type="ECO:0000256" key="11">
    <source>
        <dbReference type="ARBA" id="ARBA00022777"/>
    </source>
</evidence>
<dbReference type="InterPro" id="IPR008586">
    <property type="entry name" value="DUF868_pln"/>
</dbReference>
<evidence type="ECO:0000256" key="8">
    <source>
        <dbReference type="ARBA" id="ARBA00022729"/>
    </source>
</evidence>
<comment type="catalytic activity">
    <reaction evidence="16">
        <text>L-threonyl-[protein] + ATP = O-phospho-L-threonyl-[protein] + ADP + H(+)</text>
        <dbReference type="Rhea" id="RHEA:46608"/>
        <dbReference type="Rhea" id="RHEA-COMP:11060"/>
        <dbReference type="Rhea" id="RHEA-COMP:11605"/>
        <dbReference type="ChEBI" id="CHEBI:15378"/>
        <dbReference type="ChEBI" id="CHEBI:30013"/>
        <dbReference type="ChEBI" id="CHEBI:30616"/>
        <dbReference type="ChEBI" id="CHEBI:61977"/>
        <dbReference type="ChEBI" id="CHEBI:456216"/>
        <dbReference type="EC" id="2.7.11.1"/>
    </reaction>
</comment>
<feature type="domain" description="Protein kinase" evidence="21">
    <location>
        <begin position="839"/>
        <end position="1110"/>
    </location>
</feature>
<dbReference type="FunFam" id="1.10.510.10:FF:000146">
    <property type="entry name" value="LRR receptor-like serine/threonine-protein kinase IOS1"/>
    <property type="match status" value="1"/>
</dbReference>
<dbReference type="InterPro" id="IPR032675">
    <property type="entry name" value="LRR_dom_sf"/>
</dbReference>
<evidence type="ECO:0000256" key="4">
    <source>
        <dbReference type="ARBA" id="ARBA00022553"/>
    </source>
</evidence>
<feature type="binding site" evidence="18">
    <location>
        <position position="866"/>
    </location>
    <ligand>
        <name>ATP</name>
        <dbReference type="ChEBI" id="CHEBI:30616"/>
    </ligand>
</feature>
<proteinExistence type="predicted"/>
<dbReference type="EC" id="2.7.11.1" evidence="2"/>
<dbReference type="Proteomes" id="UP001234989">
    <property type="component" value="Chromosome 3"/>
</dbReference>
<dbReference type="SUPFAM" id="SSF52058">
    <property type="entry name" value="L domain-like"/>
    <property type="match status" value="1"/>
</dbReference>
<dbReference type="PANTHER" id="PTHR45631:SF202">
    <property type="entry name" value="SENESCENCE-INDUCED RECEPTOR-LIKE SERINE_THREONINE-PROTEIN KINASE"/>
    <property type="match status" value="1"/>
</dbReference>
<evidence type="ECO:0000256" key="13">
    <source>
        <dbReference type="ARBA" id="ARBA00022989"/>
    </source>
</evidence>
<evidence type="ECO:0000256" key="20">
    <source>
        <dbReference type="SAM" id="Phobius"/>
    </source>
</evidence>
<dbReference type="Pfam" id="PF13855">
    <property type="entry name" value="LRR_8"/>
    <property type="match status" value="1"/>
</dbReference>
<dbReference type="Gene3D" id="3.30.200.20">
    <property type="entry name" value="Phosphorylase Kinase, domain 1"/>
    <property type="match status" value="1"/>
</dbReference>
<dbReference type="InterPro" id="IPR000719">
    <property type="entry name" value="Prot_kinase_dom"/>
</dbReference>
<dbReference type="PROSITE" id="PS00107">
    <property type="entry name" value="PROTEIN_KINASE_ATP"/>
    <property type="match status" value="1"/>
</dbReference>
<evidence type="ECO:0000256" key="1">
    <source>
        <dbReference type="ARBA" id="ARBA00004167"/>
    </source>
</evidence>
<keyword evidence="13 20" id="KW-1133">Transmembrane helix</keyword>
<keyword evidence="9" id="KW-0677">Repeat</keyword>
<evidence type="ECO:0000256" key="6">
    <source>
        <dbReference type="ARBA" id="ARBA00022679"/>
    </source>
</evidence>
<dbReference type="GO" id="GO:0004674">
    <property type="term" value="F:protein serine/threonine kinase activity"/>
    <property type="evidence" value="ECO:0007669"/>
    <property type="project" value="UniProtKB-KW"/>
</dbReference>
<dbReference type="Gene3D" id="2.60.120.430">
    <property type="entry name" value="Galactose-binding lectin"/>
    <property type="match status" value="1"/>
</dbReference>
<dbReference type="InterPro" id="IPR024788">
    <property type="entry name" value="Malectin-like_Carb-bd_dom"/>
</dbReference>
<keyword evidence="11" id="KW-0418">Kinase</keyword>
<keyword evidence="23" id="KW-1185">Reference proteome</keyword>
<evidence type="ECO:0000256" key="5">
    <source>
        <dbReference type="ARBA" id="ARBA00022614"/>
    </source>
</evidence>
<evidence type="ECO:0000313" key="22">
    <source>
        <dbReference type="EMBL" id="WMV22399.1"/>
    </source>
</evidence>
<keyword evidence="10 18" id="KW-0547">Nucleotide-binding</keyword>
<dbReference type="InterPro" id="IPR008271">
    <property type="entry name" value="Ser/Thr_kinase_AS"/>
</dbReference>
<dbReference type="Pfam" id="PF05910">
    <property type="entry name" value="DUF868"/>
    <property type="match status" value="1"/>
</dbReference>
<dbReference type="Gene3D" id="3.80.10.10">
    <property type="entry name" value="Ribonuclease Inhibitor"/>
    <property type="match status" value="1"/>
</dbReference>
<dbReference type="GO" id="GO:0016020">
    <property type="term" value="C:membrane"/>
    <property type="evidence" value="ECO:0007669"/>
    <property type="project" value="UniProtKB-SubCell"/>
</dbReference>
<gene>
    <name evidence="22" type="ORF">MTR67_015784</name>
</gene>
<sequence length="1120" mass="125318">MPHRVTARAKSFSSQPSIAQKLKDDPVDPKNAQGSVTCIYQSHIGGYWRNVTVIWRKNMMNHCLTISVDSVENEDHQTCKIDLKPWHFWAKKGYKTFEVDGHQLEAYWDLRSAKFSGSPEPFKDFYVALIAEEEVVLLLGDYKKKAYKRTKSRPALVDALLFYKKEHVFGKKSFSTRAKFENNKKESDIVVESSTSGPRDPEMWISIDGIVLIHIKNLQWKFRGNQTVLVNEQHVQVFWDVHSWLFCEPGSTHGLFIFKPGVSELESDRDGSSVGGFVSIDCGIPQGSNYTDVATGLQYVSDSGFIDTGSNATISSEFHSDGLEQQLYTLTSFPEGERNCYTIRVPEGKGKKYLIRASFLYGNYDGKSQLVINFDLHLGVDFWTTIHIVNASVPLYGEIIHILSSDFVQVCLVNKDRGTPFISALELRLLNTTIYKTTSGSLQTFVRLDLGSTATQLVRYQDDIYDRLWWPYNNVANTISLSTTSTIANTNSYLPPSKVLSTAITADNDTDGISLWWEPANSTDEYYIYLHFAEIEANHVNRQFNIYVDGELYEGAFAPDYMSVTTVFSTSALQPKSRHQISLNKTGNSIRQPTINAIELYKVVKQIINPQTNDLDVDAIMNVKSTYGVKKNWQGDPCGPVADIWNGVTCNFDGDLPTIISLDLSSSELQGTISPYITSLTNLETLNLSSNQLTGEVPANLSQLAFLQELDLSNNQLTGKVPANLAQLPFLKKLYDEFRPPKDSNNLSAGALAGIIASVVVLGILALLLLWFIIRRKKNKKGEQIIRSIDELPDDLSLKKLISVTGNITGTERTVQNPNIALELKNRQFTYSQVLHMTNNFQRVLGKGGFGTVYLGYVDNRDVAIKMLSPSSVQGFKEFRAEASLLMSIHHKNLISIVGYCVEGTHIGIIYEYMANRSLDMQLSDRNPNALTWEERLHIALDAAQGLEYLHHGCQPPIIHRDIKSSNILLDDKFQAKLADFGLSRTLPTGEGSHVTTIIAGSPGYLDPDYYRTNKLTEKSDVYSFGVVLLEIITGRHLLGKHDKIYVITWVNGMINDNGDVSKIIDPRLGGEVDVNSAKRIVALAMACVSLEPTNRPAISVVVTIIKQCLRQMIDNYDSN</sequence>
<evidence type="ECO:0000256" key="15">
    <source>
        <dbReference type="ARBA" id="ARBA00023170"/>
    </source>
</evidence>
<evidence type="ECO:0000256" key="16">
    <source>
        <dbReference type="ARBA" id="ARBA00047899"/>
    </source>
</evidence>
<dbReference type="SUPFAM" id="SSF56112">
    <property type="entry name" value="Protein kinase-like (PK-like)"/>
    <property type="match status" value="1"/>
</dbReference>
<dbReference type="InterPro" id="IPR011009">
    <property type="entry name" value="Kinase-like_dom_sf"/>
</dbReference>
<dbReference type="PROSITE" id="PS00108">
    <property type="entry name" value="PROTEIN_KINASE_ST"/>
    <property type="match status" value="1"/>
</dbReference>
<dbReference type="InterPro" id="IPR001611">
    <property type="entry name" value="Leu-rich_rpt"/>
</dbReference>
<evidence type="ECO:0000256" key="14">
    <source>
        <dbReference type="ARBA" id="ARBA00023136"/>
    </source>
</evidence>
<evidence type="ECO:0000256" key="19">
    <source>
        <dbReference type="SAM" id="MobiDB-lite"/>
    </source>
</evidence>
<evidence type="ECO:0000256" key="3">
    <source>
        <dbReference type="ARBA" id="ARBA00022527"/>
    </source>
</evidence>
<evidence type="ECO:0000256" key="10">
    <source>
        <dbReference type="ARBA" id="ARBA00022741"/>
    </source>
</evidence>
<dbReference type="CDD" id="cd14066">
    <property type="entry name" value="STKc_IRAK"/>
    <property type="match status" value="1"/>
</dbReference>
<feature type="region of interest" description="Disordered" evidence="19">
    <location>
        <begin position="1"/>
        <end position="30"/>
    </location>
</feature>
<feature type="transmembrane region" description="Helical" evidence="20">
    <location>
        <begin position="749"/>
        <end position="774"/>
    </location>
</feature>
<protein>
    <recommendedName>
        <fullName evidence="2">non-specific serine/threonine protein kinase</fullName>
        <ecNumber evidence="2">2.7.11.1</ecNumber>
    </recommendedName>
</protein>
<dbReference type="InterPro" id="IPR017441">
    <property type="entry name" value="Protein_kinase_ATP_BS"/>
</dbReference>
<name>A0AAF0QM38_SOLVR</name>
<evidence type="ECO:0000256" key="12">
    <source>
        <dbReference type="ARBA" id="ARBA00022840"/>
    </source>
</evidence>
<evidence type="ECO:0000256" key="9">
    <source>
        <dbReference type="ARBA" id="ARBA00022737"/>
    </source>
</evidence>
<comment type="subcellular location">
    <subcellularLocation>
        <location evidence="1">Membrane</location>
        <topology evidence="1">Single-pass membrane protein</topology>
    </subcellularLocation>
</comment>
<dbReference type="Gene3D" id="1.10.510.10">
    <property type="entry name" value="Transferase(Phosphotransferase) domain 1"/>
    <property type="match status" value="1"/>
</dbReference>
<evidence type="ECO:0000256" key="17">
    <source>
        <dbReference type="ARBA" id="ARBA00048679"/>
    </source>
</evidence>
<organism evidence="22 23">
    <name type="scientific">Solanum verrucosum</name>
    <dbReference type="NCBI Taxonomy" id="315347"/>
    <lineage>
        <taxon>Eukaryota</taxon>
        <taxon>Viridiplantae</taxon>
        <taxon>Streptophyta</taxon>
        <taxon>Embryophyta</taxon>
        <taxon>Tracheophyta</taxon>
        <taxon>Spermatophyta</taxon>
        <taxon>Magnoliopsida</taxon>
        <taxon>eudicotyledons</taxon>
        <taxon>Gunneridae</taxon>
        <taxon>Pentapetalae</taxon>
        <taxon>asterids</taxon>
        <taxon>lamiids</taxon>
        <taxon>Solanales</taxon>
        <taxon>Solanaceae</taxon>
        <taxon>Solanoideae</taxon>
        <taxon>Solaneae</taxon>
        <taxon>Solanum</taxon>
    </lineage>
</organism>
<keyword evidence="12 18" id="KW-0067">ATP-binding</keyword>
<accession>A0AAF0QM38</accession>
<dbReference type="GO" id="GO:0005524">
    <property type="term" value="F:ATP binding"/>
    <property type="evidence" value="ECO:0007669"/>
    <property type="project" value="UniProtKB-UniRule"/>
</dbReference>
<dbReference type="FunFam" id="3.80.10.10:FF:000129">
    <property type="entry name" value="Leucine-rich repeat receptor-like kinase"/>
    <property type="match status" value="1"/>
</dbReference>
<evidence type="ECO:0000313" key="23">
    <source>
        <dbReference type="Proteomes" id="UP001234989"/>
    </source>
</evidence>
<dbReference type="Pfam" id="PF12819">
    <property type="entry name" value="Malectin_like"/>
    <property type="match status" value="1"/>
</dbReference>
<dbReference type="PANTHER" id="PTHR45631">
    <property type="entry name" value="OS07G0107800 PROTEIN-RELATED"/>
    <property type="match status" value="1"/>
</dbReference>
<dbReference type="PROSITE" id="PS50011">
    <property type="entry name" value="PROTEIN_KINASE_DOM"/>
    <property type="match status" value="1"/>
</dbReference>
<dbReference type="EMBL" id="CP133614">
    <property type="protein sequence ID" value="WMV22399.1"/>
    <property type="molecule type" value="Genomic_DNA"/>
</dbReference>
<keyword evidence="15" id="KW-0675">Receptor</keyword>
<keyword evidence="7 20" id="KW-0812">Transmembrane</keyword>
<reference evidence="22" key="1">
    <citation type="submission" date="2023-08" db="EMBL/GenBank/DDBJ databases">
        <title>A de novo genome assembly of Solanum verrucosum Schlechtendal, a Mexican diploid species geographically isolated from the other diploid A-genome species in potato relatives.</title>
        <authorList>
            <person name="Hosaka K."/>
        </authorList>
    </citation>
    <scope>NUCLEOTIDE SEQUENCE</scope>
    <source>
        <tissue evidence="22">Young leaves</tissue>
    </source>
</reference>
<keyword evidence="8" id="KW-0732">Signal</keyword>
<keyword evidence="6" id="KW-0808">Transferase</keyword>
<dbReference type="Pfam" id="PF07714">
    <property type="entry name" value="PK_Tyr_Ser-Thr"/>
    <property type="match status" value="1"/>
</dbReference>